<comment type="similarity">
    <text evidence="9">Belongs to the CobB/CbiA family.</text>
</comment>
<dbReference type="SUPFAM" id="SSF52317">
    <property type="entry name" value="Class I glutamine amidotransferase-like"/>
    <property type="match status" value="1"/>
</dbReference>
<dbReference type="GO" id="GO:0009236">
    <property type="term" value="P:cobalamin biosynthetic process"/>
    <property type="evidence" value="ECO:0007669"/>
    <property type="project" value="UniProtKB-UniRule"/>
</dbReference>
<gene>
    <name evidence="9" type="primary">cobB</name>
    <name evidence="12" type="ORF">SAMN04488026_102525</name>
</gene>
<dbReference type="EC" id="6.3.5.9" evidence="9"/>
<keyword evidence="6 9" id="KW-0067">ATP-binding</keyword>
<keyword evidence="4 9" id="KW-0436">Ligase</keyword>
<evidence type="ECO:0000256" key="3">
    <source>
        <dbReference type="ARBA" id="ARBA00022573"/>
    </source>
</evidence>
<keyword evidence="13" id="KW-1185">Reference proteome</keyword>
<evidence type="ECO:0000259" key="10">
    <source>
        <dbReference type="Pfam" id="PF01656"/>
    </source>
</evidence>
<dbReference type="SUPFAM" id="SSF52540">
    <property type="entry name" value="P-loop containing nucleoside triphosphate hydrolases"/>
    <property type="match status" value="1"/>
</dbReference>
<feature type="active site" description="Nucleophile" evidence="9">
    <location>
        <position position="324"/>
    </location>
</feature>
<keyword evidence="8 9" id="KW-0315">Glutamine amidotransferase</keyword>
<dbReference type="STRING" id="571298.SAMN04488026_102525"/>
<comment type="pathway">
    <text evidence="9">Cofactor biosynthesis; adenosylcobalamin biosynthesis; cob(II)yrinate a,c-diamide from precorrin-2 (aerobic route): step 9/10.</text>
</comment>
<dbReference type="OrthoDB" id="9764035at2"/>
<evidence type="ECO:0000256" key="7">
    <source>
        <dbReference type="ARBA" id="ARBA00022842"/>
    </source>
</evidence>
<dbReference type="InterPro" id="IPR002586">
    <property type="entry name" value="CobQ/CobB/MinD/ParA_Nub-bd_dom"/>
</dbReference>
<dbReference type="InterPro" id="IPR011698">
    <property type="entry name" value="GATase_3"/>
</dbReference>
<dbReference type="Proteomes" id="UP000199382">
    <property type="component" value="Unassembled WGS sequence"/>
</dbReference>
<name>A0A1G8WZU3_9RHOB</name>
<dbReference type="InterPro" id="IPR004484">
    <property type="entry name" value="CbiA/CobB_synth"/>
</dbReference>
<evidence type="ECO:0000313" key="13">
    <source>
        <dbReference type="Proteomes" id="UP000199382"/>
    </source>
</evidence>
<dbReference type="Pfam" id="PF01656">
    <property type="entry name" value="CbiA"/>
    <property type="match status" value="1"/>
</dbReference>
<dbReference type="Pfam" id="PF07685">
    <property type="entry name" value="GATase_3"/>
    <property type="match status" value="1"/>
</dbReference>
<dbReference type="GO" id="GO:0042242">
    <property type="term" value="F:cobyrinic acid a,c-diamide synthase activity"/>
    <property type="evidence" value="ECO:0007669"/>
    <property type="project" value="InterPro"/>
</dbReference>
<dbReference type="EMBL" id="FNEK01000025">
    <property type="protein sequence ID" value="SDJ83879.1"/>
    <property type="molecule type" value="Genomic_DNA"/>
</dbReference>
<comment type="catalytic activity">
    <reaction evidence="9">
        <text>hydrogenobyrinate + 2 L-glutamine + 2 ATP + 2 H2O = hydrogenobyrinate a,c-diamide + 2 L-glutamate + 2 ADP + 2 phosphate + 2 H(+)</text>
        <dbReference type="Rhea" id="RHEA:12544"/>
        <dbReference type="ChEBI" id="CHEBI:15377"/>
        <dbReference type="ChEBI" id="CHEBI:15378"/>
        <dbReference type="ChEBI" id="CHEBI:29985"/>
        <dbReference type="ChEBI" id="CHEBI:30616"/>
        <dbReference type="ChEBI" id="CHEBI:43474"/>
        <dbReference type="ChEBI" id="CHEBI:58359"/>
        <dbReference type="ChEBI" id="CHEBI:77873"/>
        <dbReference type="ChEBI" id="CHEBI:77874"/>
        <dbReference type="ChEBI" id="CHEBI:456216"/>
        <dbReference type="EC" id="6.3.5.9"/>
    </reaction>
</comment>
<evidence type="ECO:0000256" key="2">
    <source>
        <dbReference type="ARBA" id="ARBA00006205"/>
    </source>
</evidence>
<protein>
    <recommendedName>
        <fullName evidence="9">Hydrogenobyrinate a,c-diamide synthase</fullName>
        <ecNumber evidence="9">6.3.5.9</ecNumber>
    </recommendedName>
    <alternativeName>
        <fullName evidence="9">Hydrogenobyrinic acid a,c-diamide synthase</fullName>
    </alternativeName>
</protein>
<keyword evidence="5 9" id="KW-0547">Nucleotide-binding</keyword>
<dbReference type="NCBIfam" id="NF002204">
    <property type="entry name" value="PRK01077.1"/>
    <property type="match status" value="1"/>
</dbReference>
<dbReference type="HAMAP" id="MF_00027">
    <property type="entry name" value="CobB_CbiA"/>
    <property type="match status" value="1"/>
</dbReference>
<dbReference type="Gene3D" id="3.40.50.300">
    <property type="entry name" value="P-loop containing nucleotide triphosphate hydrolases"/>
    <property type="match status" value="2"/>
</dbReference>
<dbReference type="GO" id="GO:0005524">
    <property type="term" value="F:ATP binding"/>
    <property type="evidence" value="ECO:0007669"/>
    <property type="project" value="UniProtKB-UniRule"/>
</dbReference>
<evidence type="ECO:0000256" key="5">
    <source>
        <dbReference type="ARBA" id="ARBA00022741"/>
    </source>
</evidence>
<feature type="domain" description="CobQ/CobB/MinD/ParA nucleotide binding" evidence="10">
    <location>
        <begin position="7"/>
        <end position="187"/>
    </location>
</feature>
<evidence type="ECO:0000259" key="11">
    <source>
        <dbReference type="Pfam" id="PF07685"/>
    </source>
</evidence>
<organism evidence="12 13">
    <name type="scientific">Aliiruegeria lutimaris</name>
    <dbReference type="NCBI Taxonomy" id="571298"/>
    <lineage>
        <taxon>Bacteria</taxon>
        <taxon>Pseudomonadati</taxon>
        <taxon>Pseudomonadota</taxon>
        <taxon>Alphaproteobacteria</taxon>
        <taxon>Rhodobacterales</taxon>
        <taxon>Roseobacteraceae</taxon>
        <taxon>Aliiruegeria</taxon>
    </lineage>
</organism>
<dbReference type="PROSITE" id="PS51274">
    <property type="entry name" value="GATASE_COBBQ"/>
    <property type="match status" value="1"/>
</dbReference>
<evidence type="ECO:0000256" key="4">
    <source>
        <dbReference type="ARBA" id="ARBA00022598"/>
    </source>
</evidence>
<accession>A0A1G8WZU3</accession>
<keyword evidence="3 9" id="KW-0169">Cobalamin biosynthesis</keyword>
<comment type="cofactor">
    <cofactor evidence="1 9">
        <name>Mg(2+)</name>
        <dbReference type="ChEBI" id="CHEBI:18420"/>
    </cofactor>
</comment>
<dbReference type="GO" id="GO:0043802">
    <property type="term" value="F:hydrogenobyrinic acid a,c-diamide synthase (glutamine-hydrolysing) activity"/>
    <property type="evidence" value="ECO:0007669"/>
    <property type="project" value="UniProtKB-UniRule"/>
</dbReference>
<feature type="domain" description="CobB/CobQ-like glutamine amidotransferase" evidence="11">
    <location>
        <begin position="241"/>
        <end position="426"/>
    </location>
</feature>
<comment type="miscellaneous">
    <text evidence="9">The a and c carboxylates of hydrogenobyrinate are activated for nucleophilic attack via formation of a phosphorylated intermediate by ATP. CobB catalyzes first the amidation of the c-carboxylate, and then that of the a-carboxylate.</text>
</comment>
<dbReference type="NCBIfam" id="TIGR00379">
    <property type="entry name" value="cobB"/>
    <property type="match status" value="1"/>
</dbReference>
<dbReference type="InterPro" id="IPR027417">
    <property type="entry name" value="P-loop_NTPase"/>
</dbReference>
<comment type="similarity">
    <text evidence="2">Belongs to the CobB/CobQ family. CobQ subfamily.</text>
</comment>
<feature type="site" description="Increases nucleophilicity of active site Cys" evidence="9">
    <location>
        <position position="424"/>
    </location>
</feature>
<keyword evidence="7 9" id="KW-0460">Magnesium</keyword>
<comment type="domain">
    <text evidence="9">Comprises of two domains. The C-terminal domain contains the binding site for glutamine and catalyzes the hydrolysis of this substrate to glutamate and ammonia. The N-terminal domain is anticipated to bind ATP and hydrogenobyrinate and catalyzes the ultimate synthesis of the diamide product. The ammonia produced via the glutaminase domain is probably translocated to the adjacent domain via a molecular tunnel, where it reacts with an activated intermediate.</text>
</comment>
<proteinExistence type="inferred from homology"/>
<dbReference type="Gene3D" id="3.40.50.880">
    <property type="match status" value="1"/>
</dbReference>
<evidence type="ECO:0000256" key="1">
    <source>
        <dbReference type="ARBA" id="ARBA00001946"/>
    </source>
</evidence>
<dbReference type="RefSeq" id="WP_093156630.1">
    <property type="nucleotide sequence ID" value="NZ_FNEK01000025.1"/>
</dbReference>
<comment type="function">
    <text evidence="9">Catalyzes the ATP-dependent amidation of the two carboxylate groups at positions a and c of hydrogenobyrinate, using either L-glutamine or ammonia as the nitrogen source.</text>
</comment>
<sequence length="429" mass="44648">MSARGFVIAAATSGAGKTTLTLGLLRALKRRGLDVRAAKSGPDYIDPAFHAAACGAPSVNLDAWAMPPNALRARAAAQGGEILVVEGAMGVLDAGRDGKGSAADLAQALGLPIVLVLDIAKAGQSALLPAIGLQALRPELPLAGVILNRAGTRSHAEMARAPLEEAGTDVFGALLRDSTLHLPERHLGLVQAGETEGLDAFLDHAAEIVEKSLDLDALLQAAGPLIPPEQDFPRLAPLGHRIAVASDAAFAFGYPHLLADWHAQGAQILPFSPLDNKGPDPLADAVYLPGGYPELFAGQLAAAGKFLARTRQAAERGARIYGECGGFMALGNGLIDADGKRHEMLGLLPLATSFQKRRLTLGYRRLTPLPGAPWKGALRGHEFHYATILQEGAAERLFIATDAAGTPLRDMGLRVGKVAGSYAHVIGPG</sequence>
<reference evidence="12 13" key="1">
    <citation type="submission" date="2016-10" db="EMBL/GenBank/DDBJ databases">
        <authorList>
            <person name="de Groot N.N."/>
        </authorList>
    </citation>
    <scope>NUCLEOTIDE SEQUENCE [LARGE SCALE GENOMIC DNA]</scope>
    <source>
        <strain evidence="12 13">DSM 25294</strain>
    </source>
</reference>
<dbReference type="PANTHER" id="PTHR43873:SF1">
    <property type="entry name" value="COBYRINATE A,C-DIAMIDE SYNTHASE"/>
    <property type="match status" value="1"/>
</dbReference>
<dbReference type="InterPro" id="IPR029062">
    <property type="entry name" value="Class_I_gatase-like"/>
</dbReference>
<evidence type="ECO:0000256" key="8">
    <source>
        <dbReference type="ARBA" id="ARBA00022962"/>
    </source>
</evidence>
<dbReference type="AlphaFoldDB" id="A0A1G8WZU3"/>
<evidence type="ECO:0000256" key="9">
    <source>
        <dbReference type="HAMAP-Rule" id="MF_00027"/>
    </source>
</evidence>
<evidence type="ECO:0000313" key="12">
    <source>
        <dbReference type="EMBL" id="SDJ83879.1"/>
    </source>
</evidence>
<dbReference type="UniPathway" id="UPA00148">
    <property type="reaction ID" value="UER00220"/>
</dbReference>
<dbReference type="PANTHER" id="PTHR43873">
    <property type="entry name" value="COBYRINATE A,C-DIAMIDE SYNTHASE"/>
    <property type="match status" value="1"/>
</dbReference>
<evidence type="ECO:0000256" key="6">
    <source>
        <dbReference type="ARBA" id="ARBA00022840"/>
    </source>
</evidence>